<dbReference type="Proteomes" id="UP000839733">
    <property type="component" value="Unassembled WGS sequence"/>
</dbReference>
<dbReference type="GO" id="GO:0044550">
    <property type="term" value="P:secondary metabolite biosynthetic process"/>
    <property type="evidence" value="ECO:0007669"/>
    <property type="project" value="TreeGrafter"/>
</dbReference>
<dbReference type="Gene3D" id="3.40.50.12780">
    <property type="entry name" value="N-terminal domain of ligase-like"/>
    <property type="match status" value="2"/>
</dbReference>
<dbReference type="InterPro" id="IPR009081">
    <property type="entry name" value="PP-bd_ACP"/>
</dbReference>
<dbReference type="Pfam" id="PF00668">
    <property type="entry name" value="Condensation"/>
    <property type="match status" value="2"/>
</dbReference>
<dbReference type="EMBL" id="AAAGSE010000031">
    <property type="protein sequence ID" value="EAC0788822.1"/>
    <property type="molecule type" value="Genomic_DNA"/>
</dbReference>
<dbReference type="SUPFAM" id="SSF47336">
    <property type="entry name" value="ACP-like"/>
    <property type="match status" value="3"/>
</dbReference>
<dbReference type="InterPro" id="IPR000873">
    <property type="entry name" value="AMP-dep_synth/lig_dom"/>
</dbReference>
<evidence type="ECO:0000256" key="5">
    <source>
        <dbReference type="ARBA" id="ARBA00022598"/>
    </source>
</evidence>
<dbReference type="GO" id="GO:0043041">
    <property type="term" value="P:amino acid activation for nonribosomal peptide biosynthetic process"/>
    <property type="evidence" value="ECO:0007669"/>
    <property type="project" value="TreeGrafter"/>
</dbReference>
<accession>A0A3Z6QPC7</accession>
<dbReference type="Pfam" id="PF08659">
    <property type="entry name" value="KR"/>
    <property type="match status" value="1"/>
</dbReference>
<dbReference type="InterPro" id="IPR020806">
    <property type="entry name" value="PKS_PP-bd"/>
</dbReference>
<feature type="domain" description="Carrier" evidence="6">
    <location>
        <begin position="3"/>
        <end position="77"/>
    </location>
</feature>
<comment type="similarity">
    <text evidence="2">Belongs to the short-chain dehydrogenases/reductases (SDR) family.</text>
</comment>
<evidence type="ECO:0000313" key="7">
    <source>
        <dbReference type="EMBL" id="EAC0788822.1"/>
    </source>
</evidence>
<evidence type="ECO:0000256" key="4">
    <source>
        <dbReference type="ARBA" id="ARBA00022553"/>
    </source>
</evidence>
<evidence type="ECO:0000256" key="3">
    <source>
        <dbReference type="ARBA" id="ARBA00022450"/>
    </source>
</evidence>
<dbReference type="SMART" id="SM00823">
    <property type="entry name" value="PKS_PP"/>
    <property type="match status" value="3"/>
</dbReference>
<dbReference type="InterPro" id="IPR057326">
    <property type="entry name" value="KR_dom"/>
</dbReference>
<dbReference type="Pfam" id="PF00550">
    <property type="entry name" value="PP-binding"/>
    <property type="match status" value="3"/>
</dbReference>
<organism evidence="7">
    <name type="scientific">Salmonella enterica subsp. enterica serovar Java</name>
    <dbReference type="NCBI Taxonomy" id="224729"/>
    <lineage>
        <taxon>Bacteria</taxon>
        <taxon>Pseudomonadati</taxon>
        <taxon>Pseudomonadota</taxon>
        <taxon>Gammaproteobacteria</taxon>
        <taxon>Enterobacterales</taxon>
        <taxon>Enterobacteriaceae</taxon>
        <taxon>Salmonella</taxon>
    </lineage>
</organism>
<dbReference type="Pfam" id="PF00501">
    <property type="entry name" value="AMP-binding"/>
    <property type="match status" value="2"/>
</dbReference>
<evidence type="ECO:0000313" key="9">
    <source>
        <dbReference type="EMBL" id="ECW2468605.1"/>
    </source>
</evidence>
<dbReference type="SUPFAM" id="SSF52777">
    <property type="entry name" value="CoA-dependent acyltransferases"/>
    <property type="match status" value="4"/>
</dbReference>
<dbReference type="SUPFAM" id="SSF51735">
    <property type="entry name" value="NAD(P)-binding Rossmann-fold domains"/>
    <property type="match status" value="1"/>
</dbReference>
<dbReference type="PROSITE" id="PS50075">
    <property type="entry name" value="CARRIER"/>
    <property type="match status" value="3"/>
</dbReference>
<dbReference type="GO" id="GO:0031177">
    <property type="term" value="F:phosphopantetheine binding"/>
    <property type="evidence" value="ECO:0007669"/>
    <property type="project" value="InterPro"/>
</dbReference>
<dbReference type="Gene3D" id="3.30.559.30">
    <property type="entry name" value="Nonribosomal peptide synthetase, condensation domain"/>
    <property type="match status" value="2"/>
</dbReference>
<keyword evidence="3" id="KW-0596">Phosphopantetheine</keyword>
<dbReference type="InterPro" id="IPR036736">
    <property type="entry name" value="ACP-like_sf"/>
</dbReference>
<dbReference type="InterPro" id="IPR042099">
    <property type="entry name" value="ANL_N_sf"/>
</dbReference>
<proteinExistence type="inferred from homology"/>
<dbReference type="Gene3D" id="3.30.559.10">
    <property type="entry name" value="Chloramphenicol acetyltransferase-like domain"/>
    <property type="match status" value="2"/>
</dbReference>
<dbReference type="SMART" id="SM00822">
    <property type="entry name" value="PKS_KR"/>
    <property type="match status" value="1"/>
</dbReference>
<dbReference type="InterPro" id="IPR023213">
    <property type="entry name" value="CAT-like_dom_sf"/>
</dbReference>
<gene>
    <name evidence="7" type="ORF">D6K54_19145</name>
    <name evidence="8" type="ORF">D6S17_16595</name>
    <name evidence="9" type="ORF">EZX71_11715</name>
</gene>
<dbReference type="SUPFAM" id="SSF56801">
    <property type="entry name" value="Acetyl-CoA synthetase-like"/>
    <property type="match status" value="2"/>
</dbReference>
<dbReference type="InterPro" id="IPR045851">
    <property type="entry name" value="AMP-bd_C_sf"/>
</dbReference>
<name>A0A3Z6QPC7_SALEB</name>
<sequence>MSIFHTKTEERLSNLWKELDVASKDRNNNFFASGGDSLLLIRLSMLIKEKLDIDVGISELLQSPVLADMATYIDSQRPSAIPACRKRSPENDLVVPLSSSQRGIWFQSQLDTSKDDKDFTIPLAFHIHGAVDPIRFEYAINEITRRHQILNATFYADDSEPAINLHGSGISFNCSDIQQLSAAEQQHKLKEIQATEAARHLDISRGPLVYISLVKAAADTCYLFITSHHMLFDGLSYDIFLNELVEFYAGKAPAELNIDYIDFALWENSEAYQNYLAAGLEYWQTRLANFAPTELPAKNGGVAFDEETTSLFCSLSAERVKQLHTLAQLHSTTLYTVFSLALQVALNELKTGGDVAFGTYVSNRILPEFNKIIGNFVNPLLLRFDFDSGQSISAALTRTHNEITQDFSWQNVPFESIVHRVNPERRAGEHAFFELTFVYNDDVLHQQYVNEHFTVKPWDNGFSGLDTNRTDIELWVRPDANGLQCELNINRDKINGRLARVLLDGFENTLTGFVQHPASTPLYDLPFLPQGYEYSVLEGDTVPFENKPISELIRLNATRDPHKIIICDDSAEYTWCYLEDRSNDITARLNTLAVAPGDIVGIMLPHSVELVASALAVLKCGGIILLLDTTDSPERLQTIVDSAGCRLVITCKTLSAAKPGAIPDLLVDELSPDRAAEPLPIRETPRTYMIYTSGSTGRAKALFAKRYGLLNRVYWLNHLYPFSANDTCILKTSVGFVDFYAELFLPLILDQKLYIASDDIRKNPEDLATAIADNHITHITLTPTVLREICRSLQEKNIQISTLKTIISSGEMLSCDVVAKVKQYVPGTRLLNIYGSSEMSADVTCHEVQQHQSGDVIPAGKLVYNSKAKIVNKNGLPVAKGLTGELWVSGDILADGYVEPGMGQENAFFSAQGEPWFKTGDYACLNADNELVIVGRKDDRQKIRGIAVDLKEIDRALLSCRGVRLSCTVVMSLANGEHILASLLETEQGCNEEDIYSQLEHKLPRSLLPGLLKTTGKLPTLSGGKIDKQRTISLLNAALSAESSASETFAQGPLEVDLENIWQQLLNTTQRIGVQQNFFLLGGHSLLASRLLGKIRTHFSIDITLSDIFNAPTIAGLARLVAQSERHQVDIVPAVSANNLYELSFNQQRLLYLQNREPQSISYNMTFSITLAGKIDLAKLTFSLNEIIKRHDVLRSSFTEFIDEKGLAAFNVRVNELGYVFPSYKTVAPEAFARSVEEELAAQHHTPFDLSQSPLLRVSVIDAKCDKCAIVICLHHIISDGWSVAILFKELSALYNDQPLPALPFRHVDYTHWVRGWIADEKRHHSLTRFWQHYLADVNSLQLVTDTGNDFTTARKSKVINQQYLINLNSVIENNFKERHIDPYDLVLTAFACVLSTWKQVNNYLIGTVSAGRHLHSGCEDILGFLANTLPVKIDLDAQSSLTDILFNTVAARREVLRYQDLPFDAIVNSLGAKASSGSLSSLIQVMCAHQNIDYRSVSFANAETHIDAWLGESEAKFELVLQTAQLDNDTLNISVEYSEASFQAFEIHKLLDAFVSLLRQLAKPQRQALAELDLFHKKPAYQHSGDVDIPADFPKTLPEFIKNTAQNYPTHGITLIEDGEKTVLSYKELYEKSVQCARKLNNLGLQKGDVVVLIPDRLDEFFCLFWGAILARVIPVTVARPLDFSQDDSCYKLIDACKLFNYAPIVTNGELVDEIALLRSRHAEIQYFNTRLAAVSRDFTFVQPQPQDTAFYQLTSGSTGKSKAISERHEALAAYVYLSSYSRDYNPTNCLLNWLPMDHIGPLWLYHVRSVCVGSNQIHVSTPLILENPLLWLELITEFKVTHSWAPNFAYKLVINEKNKLAQDNPLVDLSSLKELVTGGEMVTGNTVRAFNQLLKPFGLGDGVLTPSFGMAESCTCITYARADDPEIPVNYLKFSDQDNLQAGASSFTSLGKVIAGVEIRIADDHNRTLEEYHVGHYQIRGPNVTNGYYQQLALNESVFSEDGWFDSGDNGFIAEGNLYLVGRTKEMLIVNGKNYFCHEIEEQLEQIEGILSTYIAAFSVKTAEQEDVVICYVPADPSATDRINQEISTLLYRSIGLYVNRIIPVAKALFLKTTSGKIQRAKMAQKFVDGELLSLAQYRETRLNVRSLTWETVAGVGQLPAGEWVSVGDVPPGAEYGRNVSLAALASALADSTVSGVLFGKAIYENTPDLLALIQQLSGVKQKMLAQMAVCCVVDGSSEKAGLVHGLFTALLAESSLRRAVVVQTTSALPMLYPENMAAGWYRQESRGRLEKLTPASGDFAHDLEPGVGDDADGYVVITGAGGAIAKLLVNDLTGRFAKLILLGRGDEPEYVQRDRERLHWIKTDFSDLKQLLVACRGLGLTKPPAFIYHLAGIVSQAGLRQITPDSLADARQPKTQAIEHLRKVMSILYPAACKRIHFVLFGSVVMFRESPMLGNYIAANAELLGYAQARRNDGYQVSWLGWSAWQNTGMGQGQDAALLREMGLQVVDAAQGIRLLNTLRAHNGDLLIGSHSTGEPMAMANVQAAEQANQDEQRIEAALLALIKALLSVDSVGLNDNFFELGLSSIDLTRLHRSINNRLAIDINLVDILQFSTISKLSTYILKNKLANGNKLTA</sequence>
<dbReference type="Gene3D" id="3.30.300.30">
    <property type="match status" value="2"/>
</dbReference>
<reference evidence="7" key="1">
    <citation type="submission" date="2018-09" db="EMBL/GenBank/DDBJ databases">
        <authorList>
            <person name="Ashton P.M."/>
            <person name="Dallman T."/>
            <person name="Nair S."/>
            <person name="De Pinna E."/>
            <person name="Peters T."/>
            <person name="Grant K."/>
        </authorList>
    </citation>
    <scope>NUCLEOTIDE SEQUENCE [LARGE SCALE GENOMIC DNA]</scope>
    <source>
        <strain evidence="8">140692</strain>
        <strain evidence="9">367309</strain>
        <strain evidence="7">412099</strain>
    </source>
</reference>
<evidence type="ECO:0000256" key="2">
    <source>
        <dbReference type="ARBA" id="ARBA00006484"/>
    </source>
</evidence>
<dbReference type="PROSITE" id="PS00012">
    <property type="entry name" value="PHOSPHOPANTETHEINE"/>
    <property type="match status" value="1"/>
</dbReference>
<feature type="domain" description="Carrier" evidence="6">
    <location>
        <begin position="2553"/>
        <end position="2628"/>
    </location>
</feature>
<keyword evidence="5" id="KW-0436">Ligase</keyword>
<dbReference type="InterPro" id="IPR036291">
    <property type="entry name" value="NAD(P)-bd_dom_sf"/>
</dbReference>
<comment type="caution">
    <text evidence="7">The sequence shown here is derived from an EMBL/GenBank/DDBJ whole genome shotgun (WGS) entry which is preliminary data.</text>
</comment>
<dbReference type="FunFam" id="1.10.1200.10:FF:000005">
    <property type="entry name" value="Nonribosomal peptide synthetase 1"/>
    <property type="match status" value="1"/>
</dbReference>
<evidence type="ECO:0000259" key="6">
    <source>
        <dbReference type="PROSITE" id="PS50075"/>
    </source>
</evidence>
<dbReference type="PROSITE" id="PS00455">
    <property type="entry name" value="AMP_BINDING"/>
    <property type="match status" value="2"/>
</dbReference>
<dbReference type="InterPro" id="IPR006162">
    <property type="entry name" value="Ppantetheine_attach_site"/>
</dbReference>
<evidence type="ECO:0000313" key="8">
    <source>
        <dbReference type="EMBL" id="EBY8643157.1"/>
    </source>
</evidence>
<dbReference type="EMBL" id="AAHPHN010000028">
    <property type="protein sequence ID" value="EBY8643157.1"/>
    <property type="molecule type" value="Genomic_DNA"/>
</dbReference>
<dbReference type="Gene3D" id="3.40.50.720">
    <property type="entry name" value="NAD(P)-binding Rossmann-like Domain"/>
    <property type="match status" value="1"/>
</dbReference>
<protein>
    <submittedName>
        <fullName evidence="7">KR domain-containing protein</fullName>
    </submittedName>
</protein>
<dbReference type="EMBL" id="AAKVUB010000012">
    <property type="protein sequence ID" value="ECW2468605.1"/>
    <property type="molecule type" value="Genomic_DNA"/>
</dbReference>
<keyword evidence="4" id="KW-0597">Phosphoprotein</keyword>
<dbReference type="Proteomes" id="UP000839631">
    <property type="component" value="Unassembled WGS sequence"/>
</dbReference>
<dbReference type="GO" id="GO:0005737">
    <property type="term" value="C:cytoplasm"/>
    <property type="evidence" value="ECO:0007669"/>
    <property type="project" value="TreeGrafter"/>
</dbReference>
<dbReference type="GO" id="GO:0016877">
    <property type="term" value="F:ligase activity, forming carbon-sulfur bonds"/>
    <property type="evidence" value="ECO:0007669"/>
    <property type="project" value="UniProtKB-ARBA"/>
</dbReference>
<dbReference type="InterPro" id="IPR020845">
    <property type="entry name" value="AMP-binding_CS"/>
</dbReference>
<dbReference type="PANTHER" id="PTHR45527:SF1">
    <property type="entry name" value="FATTY ACID SYNTHASE"/>
    <property type="match status" value="1"/>
</dbReference>
<dbReference type="Gene3D" id="1.10.1200.10">
    <property type="entry name" value="ACP-like"/>
    <property type="match status" value="3"/>
</dbReference>
<dbReference type="InterPro" id="IPR013968">
    <property type="entry name" value="PKS_KR"/>
</dbReference>
<comment type="cofactor">
    <cofactor evidence="1">
        <name>pantetheine 4'-phosphate</name>
        <dbReference type="ChEBI" id="CHEBI:47942"/>
    </cofactor>
</comment>
<dbReference type="InterPro" id="IPR001242">
    <property type="entry name" value="Condensation_dom"/>
</dbReference>
<feature type="domain" description="Carrier" evidence="6">
    <location>
        <begin position="1049"/>
        <end position="1125"/>
    </location>
</feature>
<dbReference type="PANTHER" id="PTHR45527">
    <property type="entry name" value="NONRIBOSOMAL PEPTIDE SYNTHETASE"/>
    <property type="match status" value="1"/>
</dbReference>
<evidence type="ECO:0000256" key="1">
    <source>
        <dbReference type="ARBA" id="ARBA00001957"/>
    </source>
</evidence>